<reference evidence="4" key="1">
    <citation type="submission" date="2019-12" db="UniProtKB">
        <authorList>
            <consortium name="WormBaseParasite"/>
        </authorList>
    </citation>
    <scope>IDENTIFICATION</scope>
</reference>
<dbReference type="AlphaFoldDB" id="A0A5S6R4C7"/>
<dbReference type="Gene3D" id="3.10.110.10">
    <property type="entry name" value="Ubiquitin Conjugating Enzyme"/>
    <property type="match status" value="1"/>
</dbReference>
<dbReference type="InterPro" id="IPR016135">
    <property type="entry name" value="UBQ-conjugating_enzyme/RWD"/>
</dbReference>
<proteinExistence type="predicted"/>
<dbReference type="SUPFAM" id="SSF54495">
    <property type="entry name" value="UBC-like"/>
    <property type="match status" value="1"/>
</dbReference>
<dbReference type="PROSITE" id="PS50127">
    <property type="entry name" value="UBC_2"/>
    <property type="match status" value="1"/>
</dbReference>
<dbReference type="SMART" id="SM00212">
    <property type="entry name" value="UBCc"/>
    <property type="match status" value="1"/>
</dbReference>
<evidence type="ECO:0000313" key="4">
    <source>
        <dbReference type="WBParaSite" id="TMUE_3000014441.1"/>
    </source>
</evidence>
<evidence type="ECO:0000256" key="1">
    <source>
        <dbReference type="SAM" id="MobiDB-lite"/>
    </source>
</evidence>
<sequence>MSGCVQPLKEELNSLRRAYPDEEGKPFRIVQANLDEMDNSFWYTSCDDATVQYVLNELRKHFQMDGTLAEAFGVPSDSVSNVPNEDDQVSGEKCSSSVPNELCKKNGQPLNPGEPTESTSMVSLTIDNEKAKHDLLVHAKIEKPHQKAFANMQGSDSTASIRLMKDLSEIYASSSYANGVFDVELVDDSLLSWLVKLKKIDPDSHLAQDLLQWKSQTDEDYILLSFTFPTKYPFEPPFVYIVRPFIQQGFVMDGGAICMELLTPKGWSSVYSVESVILQIAATLVKGDARILMNHDVSASPTAARATFKKICDFHEQTGWHISDPKLG</sequence>
<feature type="domain" description="UBC core" evidence="2">
    <location>
        <begin position="158"/>
        <end position="321"/>
    </location>
</feature>
<dbReference type="CDD" id="cd23802">
    <property type="entry name" value="UBCc_UBE2Q"/>
    <property type="match status" value="1"/>
</dbReference>
<dbReference type="STRING" id="70415.A0A5S6R4C7"/>
<dbReference type="InterPro" id="IPR000608">
    <property type="entry name" value="UBC"/>
</dbReference>
<keyword evidence="3" id="KW-1185">Reference proteome</keyword>
<name>A0A5S6R4C7_TRIMR</name>
<accession>A0A5S6R4C7</accession>
<dbReference type="Proteomes" id="UP000046395">
    <property type="component" value="Unassembled WGS sequence"/>
</dbReference>
<evidence type="ECO:0000313" key="3">
    <source>
        <dbReference type="Proteomes" id="UP000046395"/>
    </source>
</evidence>
<feature type="region of interest" description="Disordered" evidence="1">
    <location>
        <begin position="76"/>
        <end position="100"/>
    </location>
</feature>
<organism evidence="3 4">
    <name type="scientific">Trichuris muris</name>
    <name type="common">Mouse whipworm</name>
    <dbReference type="NCBI Taxonomy" id="70415"/>
    <lineage>
        <taxon>Eukaryota</taxon>
        <taxon>Metazoa</taxon>
        <taxon>Ecdysozoa</taxon>
        <taxon>Nematoda</taxon>
        <taxon>Enoplea</taxon>
        <taxon>Dorylaimia</taxon>
        <taxon>Trichinellida</taxon>
        <taxon>Trichuridae</taxon>
        <taxon>Trichuris</taxon>
    </lineage>
</organism>
<protein>
    <submittedName>
        <fullName evidence="4">UBIQUITIN_CONJUGAT_2 domain-containing protein</fullName>
    </submittedName>
</protein>
<dbReference type="Pfam" id="PF00179">
    <property type="entry name" value="UQ_con"/>
    <property type="match status" value="1"/>
</dbReference>
<dbReference type="WBParaSite" id="TMUE_3000014441.1">
    <property type="protein sequence ID" value="TMUE_3000014441.1"/>
    <property type="gene ID" value="WBGene00285892"/>
</dbReference>
<evidence type="ECO:0000259" key="2">
    <source>
        <dbReference type="PROSITE" id="PS50127"/>
    </source>
</evidence>